<dbReference type="GO" id="GO:0030488">
    <property type="term" value="P:tRNA methylation"/>
    <property type="evidence" value="ECO:0007669"/>
    <property type="project" value="TreeGrafter"/>
</dbReference>
<evidence type="ECO:0000256" key="2">
    <source>
        <dbReference type="ARBA" id="ARBA00022679"/>
    </source>
</evidence>
<comment type="catalytic activity">
    <reaction evidence="5">
        <text>4-demethylwyosine(37) in tRNA(Phe) + S-adenosyl-L-methionine = 4-demethyl-7-[(3S)-3-amino-3-carboxypropyl]wyosine(37) in tRNA(Phe) + S-methyl-5'-thioadenosine + H(+)</text>
        <dbReference type="Rhea" id="RHEA:36355"/>
        <dbReference type="Rhea" id="RHEA-COMP:10164"/>
        <dbReference type="Rhea" id="RHEA-COMP:10378"/>
        <dbReference type="ChEBI" id="CHEBI:15378"/>
        <dbReference type="ChEBI" id="CHEBI:17509"/>
        <dbReference type="ChEBI" id="CHEBI:59789"/>
        <dbReference type="ChEBI" id="CHEBI:64315"/>
        <dbReference type="ChEBI" id="CHEBI:73550"/>
        <dbReference type="EC" id="2.5.1.114"/>
    </reaction>
</comment>
<evidence type="ECO:0000313" key="8">
    <source>
        <dbReference type="Proteomes" id="UP000008680"/>
    </source>
</evidence>
<dbReference type="PANTHER" id="PTHR23245:SF41">
    <property type="entry name" value="TRNA(PHE) (4-DEMETHYLWYOSINE(37)-C(7)) AMINOCARBOXYPROPYLTRANSFERASE"/>
    <property type="match status" value="1"/>
</dbReference>
<keyword evidence="8" id="KW-1185">Reference proteome</keyword>
<dbReference type="AlphaFoldDB" id="D3E0A2"/>
<dbReference type="PATRIC" id="fig|634498.28.peg.1977"/>
<comment type="caution">
    <text evidence="5">Lacks conserved residue(s) required for the propagation of feature annotation.</text>
</comment>
<dbReference type="FunFam" id="3.40.50.150:FF:000131">
    <property type="entry name" value="tRNA wybutosine-synthesizing protein 2/3/4"/>
    <property type="match status" value="1"/>
</dbReference>
<accession>D3E0A2</accession>
<dbReference type="eggNOG" id="arCOG00033">
    <property type="taxonomic scope" value="Archaea"/>
</dbReference>
<feature type="domain" description="SAM-dependent methyltransferase TRM5/TYW2-type" evidence="6">
    <location>
        <begin position="3"/>
        <end position="256"/>
    </location>
</feature>
<keyword evidence="5" id="KW-0963">Cytoplasm</keyword>
<dbReference type="PROSITE" id="PS51684">
    <property type="entry name" value="SAM_MT_TRM5_TYW2"/>
    <property type="match status" value="1"/>
</dbReference>
<dbReference type="SUPFAM" id="SSF53335">
    <property type="entry name" value="S-adenosyl-L-methionine-dependent methyltransferases"/>
    <property type="match status" value="1"/>
</dbReference>
<dbReference type="GO" id="GO:0008175">
    <property type="term" value="F:tRNA methyltransferase activity"/>
    <property type="evidence" value="ECO:0007669"/>
    <property type="project" value="TreeGrafter"/>
</dbReference>
<comment type="subcellular location">
    <subcellularLocation>
        <location evidence="5">Cytoplasm</location>
    </subcellularLocation>
</comment>
<dbReference type="GO" id="GO:0005737">
    <property type="term" value="C:cytoplasm"/>
    <property type="evidence" value="ECO:0007669"/>
    <property type="project" value="UniProtKB-SubCell"/>
</dbReference>
<name>D3E0A2_METRM</name>
<feature type="binding site" evidence="5">
    <location>
        <position position="82"/>
    </location>
    <ligand>
        <name>S-adenosyl-L-methionine</name>
        <dbReference type="ChEBI" id="CHEBI:59789"/>
    </ligand>
</feature>
<keyword evidence="1" id="KW-0489">Methyltransferase</keyword>
<comment type="function">
    <text evidence="5">S-adenosyl-L-methionine-dependent transferase that acts as a component of the wyosine derivatives biosynthesis pathway. Catalyzes the transfer of the alpha-amino-alpha-carboxypropyl (acp) group from S-adenosyl-L-methionine to 4-demethylwyosine (imG-14), forming 7-aminocarboxypropyl-demethylwyosine (wybutosine-86) at position 37 of tRNA(Phe).</text>
</comment>
<dbReference type="STRING" id="634498.mru_1976"/>
<dbReference type="KEGG" id="mru:mru_1976"/>
<dbReference type="GeneID" id="8771646"/>
<dbReference type="EC" id="2.5.1.114" evidence="5"/>
<evidence type="ECO:0000313" key="7">
    <source>
        <dbReference type="EMBL" id="ADC47826.1"/>
    </source>
</evidence>
<dbReference type="PANTHER" id="PTHR23245">
    <property type="entry name" value="TRNA METHYLTRANSFERASE"/>
    <property type="match status" value="1"/>
</dbReference>
<dbReference type="Proteomes" id="UP000008680">
    <property type="component" value="Chromosome"/>
</dbReference>
<dbReference type="RefSeq" id="WP_012956774.1">
    <property type="nucleotide sequence ID" value="NC_013790.1"/>
</dbReference>
<feature type="binding site" evidence="5">
    <location>
        <position position="89"/>
    </location>
    <ligand>
        <name>S-adenosyl-L-methionine</name>
        <dbReference type="ChEBI" id="CHEBI:59789"/>
    </ligand>
</feature>
<dbReference type="Pfam" id="PF25133">
    <property type="entry name" value="TYW2_N_2"/>
    <property type="match status" value="1"/>
</dbReference>
<keyword evidence="2 5" id="KW-0808">Transferase</keyword>
<evidence type="ECO:0000256" key="3">
    <source>
        <dbReference type="ARBA" id="ARBA00022691"/>
    </source>
</evidence>
<evidence type="ECO:0000256" key="1">
    <source>
        <dbReference type="ARBA" id="ARBA00022603"/>
    </source>
</evidence>
<dbReference type="InterPro" id="IPR030382">
    <property type="entry name" value="MeTrfase_TRM5/TYW2"/>
</dbReference>
<dbReference type="GO" id="GO:0102522">
    <property type="term" value="F:tRNA 4-demethylwyosine alpha-amino-alpha-carboxypropyltransferase activity"/>
    <property type="evidence" value="ECO:0007669"/>
    <property type="project" value="UniProtKB-EC"/>
</dbReference>
<dbReference type="InterPro" id="IPR029063">
    <property type="entry name" value="SAM-dependent_MTases_sf"/>
</dbReference>
<dbReference type="HOGENOM" id="CLU_022610_0_2_2"/>
<dbReference type="OrthoDB" id="8079at2157"/>
<dbReference type="InterPro" id="IPR056744">
    <property type="entry name" value="TRM5/TYW2-like_N"/>
</dbReference>
<dbReference type="Pfam" id="PF02475">
    <property type="entry name" value="TRM5-TYW2_MTfase"/>
    <property type="match status" value="1"/>
</dbReference>
<evidence type="ECO:0000256" key="5">
    <source>
        <dbReference type="HAMAP-Rule" id="MF_01922"/>
    </source>
</evidence>
<comment type="similarity">
    <text evidence="5">Belongs to the class I-like SAM-binding methyltransferase superfamily. TRM5/TYW2 family.</text>
</comment>
<organism evidence="7 8">
    <name type="scientific">Methanobrevibacter ruminantium (strain ATCC 35063 / DSM 1093 / JCM 13430 / OCM 146 / M1)</name>
    <name type="common">Methanobacterium ruminantium</name>
    <dbReference type="NCBI Taxonomy" id="634498"/>
    <lineage>
        <taxon>Archaea</taxon>
        <taxon>Methanobacteriati</taxon>
        <taxon>Methanobacteriota</taxon>
        <taxon>Methanomada group</taxon>
        <taxon>Methanobacteria</taxon>
        <taxon>Methanobacteriales</taxon>
        <taxon>Methanobacteriaceae</taxon>
        <taxon>Methanobrevibacter</taxon>
    </lineage>
</organism>
<proteinExistence type="inferred from homology"/>
<protein>
    <recommendedName>
        <fullName evidence="5">tRNA(Phe) (4-demethylwyosine(37)-C(7)) aminocarboxypropyltransferase</fullName>
        <ecNumber evidence="5">2.5.1.114</ecNumber>
    </recommendedName>
    <alternativeName>
        <fullName evidence="5">tRNA wyosine derivatives biosynthesis protein Taw2</fullName>
    </alternativeName>
</protein>
<dbReference type="InterPro" id="IPR030867">
    <property type="entry name" value="TYW2_archaea"/>
</dbReference>
<dbReference type="HAMAP" id="MF_01922">
    <property type="entry name" value="TYW2_archaea"/>
    <property type="match status" value="1"/>
</dbReference>
<dbReference type="CDD" id="cd02440">
    <property type="entry name" value="AdoMet_MTases"/>
    <property type="match status" value="1"/>
</dbReference>
<keyword evidence="4 5" id="KW-0819">tRNA processing</keyword>
<gene>
    <name evidence="5" type="primary">taw2</name>
    <name evidence="7" type="ordered locus">mru_1976</name>
</gene>
<keyword evidence="3 5" id="KW-0949">S-adenosyl-L-methionine</keyword>
<dbReference type="EMBL" id="CP001719">
    <property type="protein sequence ID" value="ADC47826.1"/>
    <property type="molecule type" value="Genomic_DNA"/>
</dbReference>
<dbReference type="Gene3D" id="3.40.50.150">
    <property type="entry name" value="Vaccinia Virus protein VP39"/>
    <property type="match status" value="1"/>
</dbReference>
<evidence type="ECO:0000256" key="4">
    <source>
        <dbReference type="ARBA" id="ARBA00022694"/>
    </source>
</evidence>
<dbReference type="InterPro" id="IPR056743">
    <property type="entry name" value="TRM5-TYW2-like_MTfase"/>
</dbReference>
<reference evidence="7 8" key="1">
    <citation type="journal article" date="2010" name="PLoS ONE">
        <title>The genome sequence of the rumen methanogen Methanobrevibacter ruminantium reveals new possibilities for controlling ruminant methane emissions.</title>
        <authorList>
            <person name="Leahy S.C."/>
            <person name="Kelly W.J."/>
            <person name="Altermann E."/>
            <person name="Ronimus R.S."/>
            <person name="Yeoman C.J."/>
            <person name="Pacheco D.M."/>
            <person name="Li D."/>
            <person name="Kong Z."/>
            <person name="McTavish S."/>
            <person name="Sang C."/>
            <person name="Lambie S.C."/>
            <person name="Janssen P.H."/>
            <person name="Dey D."/>
            <person name="Attwood G.T."/>
        </authorList>
    </citation>
    <scope>NUCLEOTIDE SEQUENCE [LARGE SCALE GENOMIC DNA]</scope>
    <source>
        <strain evidence="8">ATCC 35063 / DSM 1093 / JCM 13430 / OCM 146 / M1</strain>
    </source>
</reference>
<evidence type="ECO:0000259" key="6">
    <source>
        <dbReference type="PROSITE" id="PS51684"/>
    </source>
</evidence>
<feature type="binding site" evidence="5">
    <location>
        <position position="129"/>
    </location>
    <ligand>
        <name>S-adenosyl-L-methionine</name>
        <dbReference type="ChEBI" id="CHEBI:59789"/>
    </ligand>
</feature>
<sequence>MKWKKIGDILIIDDNFDLDLNDEKTLKDLAHRHKVKSIIRIEKIEGQKREPTIDILYGEDTETIHKENGCLFNLDLSKVMWAKGNNNERLRIAKLVQKDETVLDMFAGIGYFSIPIGVHSQAKQIYSIEINPNSYHFLKRNIELNKINKKAGYDRMIPILGDCAIEAPKYSADRVLMGYVKTTHHFLHPAMECVKDGGIIHYHETVPDKLIETRPYERVKEMAWNCGEREVEVLNIQRIKRYAPGVEHIVLDARIY</sequence>